<evidence type="ECO:0000256" key="1">
    <source>
        <dbReference type="SAM" id="MobiDB-lite"/>
    </source>
</evidence>
<reference evidence="2" key="1">
    <citation type="journal article" date="2023" name="Science">
        <title>Genome structures resolve the early diversification of teleost fishes.</title>
        <authorList>
            <person name="Parey E."/>
            <person name="Louis A."/>
            <person name="Montfort J."/>
            <person name="Bouchez O."/>
            <person name="Roques C."/>
            <person name="Iampietro C."/>
            <person name="Lluch J."/>
            <person name="Castinel A."/>
            <person name="Donnadieu C."/>
            <person name="Desvignes T."/>
            <person name="Floi Bucao C."/>
            <person name="Jouanno E."/>
            <person name="Wen M."/>
            <person name="Mejri S."/>
            <person name="Dirks R."/>
            <person name="Jansen H."/>
            <person name="Henkel C."/>
            <person name="Chen W.J."/>
            <person name="Zahm M."/>
            <person name="Cabau C."/>
            <person name="Klopp C."/>
            <person name="Thompson A.W."/>
            <person name="Robinson-Rechavi M."/>
            <person name="Braasch I."/>
            <person name="Lecointre G."/>
            <person name="Bobe J."/>
            <person name="Postlethwait J.H."/>
            <person name="Berthelot C."/>
            <person name="Roest Crollius H."/>
            <person name="Guiguen Y."/>
        </authorList>
    </citation>
    <scope>NUCLEOTIDE SEQUENCE</scope>
    <source>
        <strain evidence="2">WJC10195</strain>
    </source>
</reference>
<dbReference type="Proteomes" id="UP001152622">
    <property type="component" value="Chromosome 6"/>
</dbReference>
<dbReference type="AlphaFoldDB" id="A0A9Q1IV10"/>
<evidence type="ECO:0000313" key="3">
    <source>
        <dbReference type="Proteomes" id="UP001152622"/>
    </source>
</evidence>
<evidence type="ECO:0000313" key="2">
    <source>
        <dbReference type="EMBL" id="KAJ8356122.1"/>
    </source>
</evidence>
<comment type="caution">
    <text evidence="2">The sequence shown here is derived from an EMBL/GenBank/DDBJ whole genome shotgun (WGS) entry which is preliminary data.</text>
</comment>
<dbReference type="EMBL" id="JAINUF010000006">
    <property type="protein sequence ID" value="KAJ8356122.1"/>
    <property type="molecule type" value="Genomic_DNA"/>
</dbReference>
<name>A0A9Q1IV10_SYNKA</name>
<keyword evidence="3" id="KW-1185">Reference proteome</keyword>
<sequence length="93" mass="10088">MAIQLPVILSAQHRFIVERPCSLMTCSLTGCASQRWTGEPCTRSLAQSSDARPRPTRRTAPPSPRLWPYSARGAGGVRKVTRGAQPGHSCLSN</sequence>
<feature type="region of interest" description="Disordered" evidence="1">
    <location>
        <begin position="43"/>
        <end position="93"/>
    </location>
</feature>
<protein>
    <submittedName>
        <fullName evidence="2">Uncharacterized protein</fullName>
    </submittedName>
</protein>
<gene>
    <name evidence="2" type="ORF">SKAU_G00189160</name>
</gene>
<accession>A0A9Q1IV10</accession>
<organism evidence="2 3">
    <name type="scientific">Synaphobranchus kaupii</name>
    <name type="common">Kaup's arrowtooth eel</name>
    <dbReference type="NCBI Taxonomy" id="118154"/>
    <lineage>
        <taxon>Eukaryota</taxon>
        <taxon>Metazoa</taxon>
        <taxon>Chordata</taxon>
        <taxon>Craniata</taxon>
        <taxon>Vertebrata</taxon>
        <taxon>Euteleostomi</taxon>
        <taxon>Actinopterygii</taxon>
        <taxon>Neopterygii</taxon>
        <taxon>Teleostei</taxon>
        <taxon>Anguilliformes</taxon>
        <taxon>Synaphobranchidae</taxon>
        <taxon>Synaphobranchus</taxon>
    </lineage>
</organism>
<proteinExistence type="predicted"/>